<feature type="transmembrane region" description="Helical" evidence="11">
    <location>
        <begin position="47"/>
        <end position="68"/>
    </location>
</feature>
<dbReference type="EMBL" id="JAINUG010000305">
    <property type="protein sequence ID" value="KAJ8378976.1"/>
    <property type="molecule type" value="Genomic_DNA"/>
</dbReference>
<evidence type="ECO:0000256" key="3">
    <source>
        <dbReference type="ARBA" id="ARBA00022692"/>
    </source>
</evidence>
<feature type="compositionally biased region" description="Low complexity" evidence="12">
    <location>
        <begin position="366"/>
        <end position="389"/>
    </location>
</feature>
<evidence type="ECO:0000313" key="14">
    <source>
        <dbReference type="EMBL" id="KAJ8378976.1"/>
    </source>
</evidence>
<dbReference type="InterPro" id="IPR017452">
    <property type="entry name" value="GPCR_Rhodpsn_7TM"/>
</dbReference>
<gene>
    <name evidence="14" type="ORF">AAFF_G00232700</name>
</gene>
<feature type="transmembrane region" description="Helical" evidence="11">
    <location>
        <begin position="309"/>
        <end position="332"/>
    </location>
</feature>
<dbReference type="PROSITE" id="PS50262">
    <property type="entry name" value="G_PROTEIN_RECEP_F1_2"/>
    <property type="match status" value="1"/>
</dbReference>
<dbReference type="InterPro" id="IPR002062">
    <property type="entry name" value="Oxytocn_rcpt"/>
</dbReference>
<evidence type="ECO:0000256" key="9">
    <source>
        <dbReference type="ARBA" id="ARBA00023180"/>
    </source>
</evidence>
<keyword evidence="7" id="KW-1015">Disulfide bond</keyword>
<dbReference type="GO" id="GO:0005000">
    <property type="term" value="F:vasopressin receptor activity"/>
    <property type="evidence" value="ECO:0007669"/>
    <property type="project" value="InterPro"/>
</dbReference>
<dbReference type="CDD" id="cd15387">
    <property type="entry name" value="7tmA_OT_R"/>
    <property type="match status" value="1"/>
</dbReference>
<dbReference type="PRINTS" id="PR00665">
    <property type="entry name" value="OXYTOCINR"/>
</dbReference>
<keyword evidence="10 11" id="KW-0807">Transducer</keyword>
<dbReference type="GO" id="GO:0045907">
    <property type="term" value="P:positive regulation of vasoconstriction"/>
    <property type="evidence" value="ECO:0007669"/>
    <property type="project" value="TreeGrafter"/>
</dbReference>
<feature type="transmembrane region" description="Helical" evidence="11">
    <location>
        <begin position="276"/>
        <end position="297"/>
    </location>
</feature>
<keyword evidence="3 11" id="KW-0812">Transmembrane</keyword>
<evidence type="ECO:0000256" key="7">
    <source>
        <dbReference type="ARBA" id="ARBA00023157"/>
    </source>
</evidence>
<keyword evidence="9 11" id="KW-0325">Glycoprotein</keyword>
<dbReference type="PRINTS" id="PR00237">
    <property type="entry name" value="GPCRRHODOPSN"/>
</dbReference>
<dbReference type="PROSITE" id="PS00237">
    <property type="entry name" value="G_PROTEIN_RECEP_F1_1"/>
    <property type="match status" value="1"/>
</dbReference>
<dbReference type="GO" id="GO:0032870">
    <property type="term" value="P:cellular response to hormone stimulus"/>
    <property type="evidence" value="ECO:0007669"/>
    <property type="project" value="TreeGrafter"/>
</dbReference>
<organism evidence="14 15">
    <name type="scientific">Aldrovandia affinis</name>
    <dbReference type="NCBI Taxonomy" id="143900"/>
    <lineage>
        <taxon>Eukaryota</taxon>
        <taxon>Metazoa</taxon>
        <taxon>Chordata</taxon>
        <taxon>Craniata</taxon>
        <taxon>Vertebrata</taxon>
        <taxon>Euteleostomi</taxon>
        <taxon>Actinopterygii</taxon>
        <taxon>Neopterygii</taxon>
        <taxon>Teleostei</taxon>
        <taxon>Notacanthiformes</taxon>
        <taxon>Halosauridae</taxon>
        <taxon>Aldrovandia</taxon>
    </lineage>
</organism>
<dbReference type="FunFam" id="1.20.1070.10:FF:000145">
    <property type="entry name" value="Oxytocin receptor"/>
    <property type="match status" value="1"/>
</dbReference>
<feature type="domain" description="G-protein coupled receptors family 1 profile" evidence="13">
    <location>
        <begin position="60"/>
        <end position="329"/>
    </location>
</feature>
<evidence type="ECO:0000256" key="8">
    <source>
        <dbReference type="ARBA" id="ARBA00023170"/>
    </source>
</evidence>
<feature type="transmembrane region" description="Helical" evidence="11">
    <location>
        <begin position="80"/>
        <end position="98"/>
    </location>
</feature>
<dbReference type="AlphaFoldDB" id="A0AAD7RES8"/>
<comment type="subcellular location">
    <subcellularLocation>
        <location evidence="1 11">Cell membrane</location>
        <topology evidence="1 11">Multi-pass membrane protein</topology>
    </subcellularLocation>
</comment>
<evidence type="ECO:0000256" key="4">
    <source>
        <dbReference type="ARBA" id="ARBA00022989"/>
    </source>
</evidence>
<dbReference type="PANTHER" id="PTHR24241">
    <property type="entry name" value="NEUROPEPTIDE RECEPTOR-RELATED G-PROTEIN COUPLED RECEPTOR"/>
    <property type="match status" value="1"/>
</dbReference>
<dbReference type="Gene3D" id="1.20.1070.10">
    <property type="entry name" value="Rhodopsin 7-helix transmembrane proteins"/>
    <property type="match status" value="1"/>
</dbReference>
<evidence type="ECO:0000259" key="13">
    <source>
        <dbReference type="PROSITE" id="PS50262"/>
    </source>
</evidence>
<evidence type="ECO:0000256" key="12">
    <source>
        <dbReference type="SAM" id="MobiDB-lite"/>
    </source>
</evidence>
<keyword evidence="5 11" id="KW-0297">G-protein coupled receptor</keyword>
<dbReference type="InterPro" id="IPR000276">
    <property type="entry name" value="GPCR_Rhodpsn"/>
</dbReference>
<dbReference type="SMART" id="SM01381">
    <property type="entry name" value="7TM_GPCR_Srsx"/>
    <property type="match status" value="1"/>
</dbReference>
<dbReference type="PANTHER" id="PTHR24241:SF89">
    <property type="entry name" value="OXYTOCIN RECEPTOR"/>
    <property type="match status" value="1"/>
</dbReference>
<evidence type="ECO:0000313" key="15">
    <source>
        <dbReference type="Proteomes" id="UP001221898"/>
    </source>
</evidence>
<dbReference type="GO" id="GO:0060137">
    <property type="term" value="P:maternal process involved in parturition"/>
    <property type="evidence" value="ECO:0007669"/>
    <property type="project" value="TreeGrafter"/>
</dbReference>
<dbReference type="GO" id="GO:0005886">
    <property type="term" value="C:plasma membrane"/>
    <property type="evidence" value="ECO:0007669"/>
    <property type="project" value="UniProtKB-SubCell"/>
</dbReference>
<accession>A0AAD7RES8</accession>
<dbReference type="SUPFAM" id="SSF81321">
    <property type="entry name" value="Family A G protein-coupled receptor-like"/>
    <property type="match status" value="1"/>
</dbReference>
<feature type="transmembrane region" description="Helical" evidence="11">
    <location>
        <begin position="204"/>
        <end position="227"/>
    </location>
</feature>
<feature type="transmembrane region" description="Helical" evidence="11">
    <location>
        <begin position="118"/>
        <end position="139"/>
    </location>
</feature>
<feature type="transmembrane region" description="Helical" evidence="11">
    <location>
        <begin position="159"/>
        <end position="184"/>
    </location>
</feature>
<dbReference type="InterPro" id="IPR001817">
    <property type="entry name" value="Vasoprsn_rcpt"/>
</dbReference>
<keyword evidence="4 11" id="KW-1133">Transmembrane helix</keyword>
<protein>
    <recommendedName>
        <fullName evidence="13">G-protein coupled receptors family 1 profile domain-containing protein</fullName>
    </recommendedName>
</protein>
<sequence>MESLFKEQDFGVMNASWTNSSLGNESESANQTVNPLKRNEEVAKVEVTVLVLILLLALAGNLCVLLAIRTTKHSQSRMYYFMKHLSIADLVVAVFQVLPQLIWDITFRFYGPDFLCRLVKYLQVVGMFASTYMLVLMSIDRCLAICQPLRSLHRRKDRFYVIASWMLSLLFSVPQVYIFSLIEVGNGVYDCWGDFVQPWGAKAYVTWITLTIYIIPVAILSICYGLISFKIWQNFKLKTRRDQCITLTPKASRGTALSRVSSVRLISKAKIRTVKMTFVIVVAYIVCWTPFFFVQMWSAWDPEAPREAIAFIIAMLLASLNSCCNPWIYMFFAGHLFHDLVQRFVCCSTRYLKSSECKCEHESSRRSNSSSYVIKSNSSQKSFTQTSST</sequence>
<evidence type="ECO:0000256" key="5">
    <source>
        <dbReference type="ARBA" id="ARBA00023040"/>
    </source>
</evidence>
<reference evidence="14" key="1">
    <citation type="journal article" date="2023" name="Science">
        <title>Genome structures resolve the early diversification of teleost fishes.</title>
        <authorList>
            <person name="Parey E."/>
            <person name="Louis A."/>
            <person name="Montfort J."/>
            <person name="Bouchez O."/>
            <person name="Roques C."/>
            <person name="Iampietro C."/>
            <person name="Lluch J."/>
            <person name="Castinel A."/>
            <person name="Donnadieu C."/>
            <person name="Desvignes T."/>
            <person name="Floi Bucao C."/>
            <person name="Jouanno E."/>
            <person name="Wen M."/>
            <person name="Mejri S."/>
            <person name="Dirks R."/>
            <person name="Jansen H."/>
            <person name="Henkel C."/>
            <person name="Chen W.J."/>
            <person name="Zahm M."/>
            <person name="Cabau C."/>
            <person name="Klopp C."/>
            <person name="Thompson A.W."/>
            <person name="Robinson-Rechavi M."/>
            <person name="Braasch I."/>
            <person name="Lecointre G."/>
            <person name="Bobe J."/>
            <person name="Postlethwait J.H."/>
            <person name="Berthelot C."/>
            <person name="Roest Crollius H."/>
            <person name="Guiguen Y."/>
        </authorList>
    </citation>
    <scope>NUCLEOTIDE SEQUENCE</scope>
    <source>
        <strain evidence="14">NC1722</strain>
    </source>
</reference>
<keyword evidence="15" id="KW-1185">Reference proteome</keyword>
<dbReference type="Proteomes" id="UP001221898">
    <property type="component" value="Unassembled WGS sequence"/>
</dbReference>
<keyword evidence="6 11" id="KW-0472">Membrane</keyword>
<keyword evidence="8 11" id="KW-0675">Receptor</keyword>
<comment type="caution">
    <text evidence="14">The sequence shown here is derived from an EMBL/GenBank/DDBJ whole genome shotgun (WGS) entry which is preliminary data.</text>
</comment>
<dbReference type="GO" id="GO:0042277">
    <property type="term" value="F:peptide binding"/>
    <property type="evidence" value="ECO:0007669"/>
    <property type="project" value="TreeGrafter"/>
</dbReference>
<keyword evidence="2" id="KW-1003">Cell membrane</keyword>
<evidence type="ECO:0000256" key="10">
    <source>
        <dbReference type="ARBA" id="ARBA00023224"/>
    </source>
</evidence>
<dbReference type="Pfam" id="PF00001">
    <property type="entry name" value="7tm_1"/>
    <property type="match status" value="1"/>
</dbReference>
<dbReference type="GO" id="GO:0004990">
    <property type="term" value="F:oxytocin receptor activity"/>
    <property type="evidence" value="ECO:0007669"/>
    <property type="project" value="InterPro"/>
</dbReference>
<evidence type="ECO:0000256" key="1">
    <source>
        <dbReference type="ARBA" id="ARBA00004651"/>
    </source>
</evidence>
<evidence type="ECO:0000256" key="2">
    <source>
        <dbReference type="ARBA" id="ARBA00022475"/>
    </source>
</evidence>
<evidence type="ECO:0000256" key="11">
    <source>
        <dbReference type="RuleBase" id="RU046427"/>
    </source>
</evidence>
<dbReference type="PRINTS" id="PR00896">
    <property type="entry name" value="VASOPRESSINR"/>
</dbReference>
<dbReference type="GO" id="GO:0001992">
    <property type="term" value="P:regulation of systemic arterial blood pressure by vasopressin"/>
    <property type="evidence" value="ECO:0007669"/>
    <property type="project" value="TreeGrafter"/>
</dbReference>
<evidence type="ECO:0000256" key="6">
    <source>
        <dbReference type="ARBA" id="ARBA00023136"/>
    </source>
</evidence>
<feature type="region of interest" description="Disordered" evidence="12">
    <location>
        <begin position="363"/>
        <end position="389"/>
    </location>
</feature>
<name>A0AAD7RES8_9TELE</name>
<comment type="similarity">
    <text evidence="11">Belongs to the G-protein coupled receptor 1 family. Vasopressin/oxytocin receptor subfamily.</text>
</comment>
<proteinExistence type="inferred from homology"/>